<evidence type="ECO:0000256" key="1">
    <source>
        <dbReference type="ARBA" id="ARBA00004141"/>
    </source>
</evidence>
<keyword evidence="6" id="KW-0864">Zinc transport</keyword>
<feature type="domain" description="Cation efflux protein transmembrane" evidence="10">
    <location>
        <begin position="22"/>
        <end position="214"/>
    </location>
</feature>
<dbReference type="InterPro" id="IPR002524">
    <property type="entry name" value="Cation_efflux"/>
</dbReference>
<dbReference type="InterPro" id="IPR058533">
    <property type="entry name" value="Cation_efflux_TM"/>
</dbReference>
<comment type="similarity">
    <text evidence="2">Belongs to the cation diffusion facilitator (CDF) transporter (TC 2.A.4) family. FieF subfamily.</text>
</comment>
<dbReference type="NCBIfam" id="TIGR01297">
    <property type="entry name" value="CDF"/>
    <property type="match status" value="1"/>
</dbReference>
<dbReference type="SUPFAM" id="SSF160240">
    <property type="entry name" value="Cation efflux protein cytoplasmic domain-like"/>
    <property type="match status" value="1"/>
</dbReference>
<feature type="transmembrane region" description="Helical" evidence="9">
    <location>
        <begin position="119"/>
        <end position="139"/>
    </location>
</feature>
<dbReference type="PANTHER" id="PTHR43840">
    <property type="entry name" value="MITOCHONDRIAL METAL TRANSPORTER 1-RELATED"/>
    <property type="match status" value="1"/>
</dbReference>
<dbReference type="OrthoDB" id="9806522at2"/>
<dbReference type="FunFam" id="1.20.1510.10:FF:000006">
    <property type="entry name" value="Divalent cation efflux transporter"/>
    <property type="match status" value="1"/>
</dbReference>
<comment type="subcellular location">
    <subcellularLocation>
        <location evidence="1">Membrane</location>
        <topology evidence="1">Multi-pass membrane protein</topology>
    </subcellularLocation>
</comment>
<dbReference type="Gene3D" id="1.20.1510.10">
    <property type="entry name" value="Cation efflux protein transmembrane domain"/>
    <property type="match status" value="1"/>
</dbReference>
<evidence type="ECO:0000256" key="3">
    <source>
        <dbReference type="ARBA" id="ARBA00022448"/>
    </source>
</evidence>
<dbReference type="Pfam" id="PF01545">
    <property type="entry name" value="Cation_efflux"/>
    <property type="match status" value="1"/>
</dbReference>
<keyword evidence="7 9" id="KW-1133">Transmembrane helix</keyword>
<evidence type="ECO:0000259" key="11">
    <source>
        <dbReference type="Pfam" id="PF16916"/>
    </source>
</evidence>
<name>A0A2U2N6N1_9GAMM</name>
<reference evidence="12 13" key="1">
    <citation type="submission" date="2018-05" db="EMBL/GenBank/DDBJ databases">
        <title>Spiribacter halobius sp. nov., a moderately halophilic bacterium isolated from marine solar saltern.</title>
        <authorList>
            <person name="Zheng W.-S."/>
            <person name="Lu D.-C."/>
            <person name="Du Z.-J."/>
        </authorList>
    </citation>
    <scope>NUCLEOTIDE SEQUENCE [LARGE SCALE GENOMIC DNA]</scope>
    <source>
        <strain evidence="12 13">E85</strain>
    </source>
</reference>
<evidence type="ECO:0000256" key="5">
    <source>
        <dbReference type="ARBA" id="ARBA00022692"/>
    </source>
</evidence>
<evidence type="ECO:0000256" key="2">
    <source>
        <dbReference type="ARBA" id="ARBA00010212"/>
    </source>
</evidence>
<comment type="caution">
    <text evidence="12">The sequence shown here is derived from an EMBL/GenBank/DDBJ whole genome shotgun (WGS) entry which is preliminary data.</text>
</comment>
<evidence type="ECO:0000313" key="12">
    <source>
        <dbReference type="EMBL" id="PWG64634.1"/>
    </source>
</evidence>
<evidence type="ECO:0000259" key="10">
    <source>
        <dbReference type="Pfam" id="PF01545"/>
    </source>
</evidence>
<dbReference type="GO" id="GO:0006829">
    <property type="term" value="P:zinc ion transport"/>
    <property type="evidence" value="ECO:0007669"/>
    <property type="project" value="UniProtKB-KW"/>
</dbReference>
<sequence>MASTHAPAPTAEHVRSAHRVTLLGALVNLVLSLVKIGAGLLAQSQALVADGLHSLSDLLSDVVVLLATRYGRQAPDASHPYGHERIETFGTLLVAGLLVLVAGAIAWEAIGRLQVTGPPVLLALALPVAVVSVLAKEALYQYTQRAAQRLRSDLLVANAWHHRSDAISSVIVLAGLGGVGLGLPWLDAVAALLLGGMIALMALRLGARAVAELVDTAPPEVEREAMRGAAEQVPEVRGVHDLRARQMAGRRLVDLHVEVAPEISVSEGHRIGHEVSRRLRRGFGPVDEVTFHIDPVADRTGRRRARGPQPPLRDALFAELFPDGLPQDVRCLLHYLDDRVSVDLLLPPGTPPPLVTARRPEWLEEIRVWQRAER</sequence>
<evidence type="ECO:0000256" key="9">
    <source>
        <dbReference type="SAM" id="Phobius"/>
    </source>
</evidence>
<dbReference type="GO" id="GO:0008324">
    <property type="term" value="F:monoatomic cation transmembrane transporter activity"/>
    <property type="evidence" value="ECO:0007669"/>
    <property type="project" value="InterPro"/>
</dbReference>
<evidence type="ECO:0000256" key="7">
    <source>
        <dbReference type="ARBA" id="ARBA00022989"/>
    </source>
</evidence>
<evidence type="ECO:0000256" key="6">
    <source>
        <dbReference type="ARBA" id="ARBA00022906"/>
    </source>
</evidence>
<keyword evidence="13" id="KW-1185">Reference proteome</keyword>
<dbReference type="GO" id="GO:0006826">
    <property type="term" value="P:iron ion transport"/>
    <property type="evidence" value="ECO:0007669"/>
    <property type="project" value="UniProtKB-KW"/>
</dbReference>
<evidence type="ECO:0000313" key="13">
    <source>
        <dbReference type="Proteomes" id="UP000245474"/>
    </source>
</evidence>
<dbReference type="InterPro" id="IPR050291">
    <property type="entry name" value="CDF_Transporter"/>
</dbReference>
<feature type="domain" description="Cation efflux protein cytoplasmic" evidence="11">
    <location>
        <begin position="218"/>
        <end position="295"/>
    </location>
</feature>
<feature type="transmembrane region" description="Helical" evidence="9">
    <location>
        <begin position="89"/>
        <end position="107"/>
    </location>
</feature>
<gene>
    <name evidence="12" type="ORF">DEM34_04715</name>
</gene>
<keyword evidence="5 9" id="KW-0812">Transmembrane</keyword>
<dbReference type="Gene3D" id="3.30.70.1350">
    <property type="entry name" value="Cation efflux protein, cytoplasmic domain"/>
    <property type="match status" value="1"/>
</dbReference>
<dbReference type="InterPro" id="IPR036837">
    <property type="entry name" value="Cation_efflux_CTD_sf"/>
</dbReference>
<dbReference type="RefSeq" id="WP_109676775.1">
    <property type="nucleotide sequence ID" value="NZ_CP086615.1"/>
</dbReference>
<dbReference type="InterPro" id="IPR027470">
    <property type="entry name" value="Cation_efflux_CTD"/>
</dbReference>
<accession>A0A2U2N6N1</accession>
<keyword evidence="6" id="KW-0862">Zinc</keyword>
<keyword evidence="3" id="KW-0813">Transport</keyword>
<dbReference type="Proteomes" id="UP000245474">
    <property type="component" value="Unassembled WGS sequence"/>
</dbReference>
<keyword evidence="4" id="KW-0408">Iron</keyword>
<keyword evidence="8 9" id="KW-0472">Membrane</keyword>
<dbReference type="InterPro" id="IPR027469">
    <property type="entry name" value="Cation_efflux_TMD_sf"/>
</dbReference>
<dbReference type="SUPFAM" id="SSF161111">
    <property type="entry name" value="Cation efflux protein transmembrane domain-like"/>
    <property type="match status" value="1"/>
</dbReference>
<dbReference type="PANTHER" id="PTHR43840:SF15">
    <property type="entry name" value="MITOCHONDRIAL METAL TRANSPORTER 1-RELATED"/>
    <property type="match status" value="1"/>
</dbReference>
<proteinExistence type="inferred from homology"/>
<dbReference type="Pfam" id="PF16916">
    <property type="entry name" value="ZT_dimer"/>
    <property type="match status" value="1"/>
</dbReference>
<dbReference type="GO" id="GO:0016020">
    <property type="term" value="C:membrane"/>
    <property type="evidence" value="ECO:0007669"/>
    <property type="project" value="UniProtKB-SubCell"/>
</dbReference>
<evidence type="ECO:0000256" key="4">
    <source>
        <dbReference type="ARBA" id="ARBA00022496"/>
    </source>
</evidence>
<evidence type="ECO:0000256" key="8">
    <source>
        <dbReference type="ARBA" id="ARBA00023136"/>
    </source>
</evidence>
<organism evidence="12 13">
    <name type="scientific">Sediminicurvatus halobius</name>
    <dbReference type="NCBI Taxonomy" id="2182432"/>
    <lineage>
        <taxon>Bacteria</taxon>
        <taxon>Pseudomonadati</taxon>
        <taxon>Pseudomonadota</taxon>
        <taxon>Gammaproteobacteria</taxon>
        <taxon>Chromatiales</taxon>
        <taxon>Ectothiorhodospiraceae</taxon>
        <taxon>Sediminicurvatus</taxon>
    </lineage>
</organism>
<feature type="transmembrane region" description="Helical" evidence="9">
    <location>
        <begin position="20"/>
        <end position="41"/>
    </location>
</feature>
<keyword evidence="6" id="KW-0406">Ion transport</keyword>
<dbReference type="AlphaFoldDB" id="A0A2U2N6N1"/>
<dbReference type="EMBL" id="QFFI01000005">
    <property type="protein sequence ID" value="PWG64634.1"/>
    <property type="molecule type" value="Genomic_DNA"/>
</dbReference>
<protein>
    <submittedName>
        <fullName evidence="12">Cation transporter</fullName>
    </submittedName>
</protein>
<keyword evidence="4" id="KW-0410">Iron transport</keyword>